<gene>
    <name evidence="5" type="ORF">GCM10022235_19950</name>
</gene>
<dbReference type="SMART" id="SM00418">
    <property type="entry name" value="HTH_ARSR"/>
    <property type="match status" value="1"/>
</dbReference>
<dbReference type="EMBL" id="BAABAA010000002">
    <property type="protein sequence ID" value="GAA3552194.1"/>
    <property type="molecule type" value="Genomic_DNA"/>
</dbReference>
<dbReference type="InterPro" id="IPR001845">
    <property type="entry name" value="HTH_ArsR_DNA-bd_dom"/>
</dbReference>
<dbReference type="CDD" id="cd00090">
    <property type="entry name" value="HTH_ARSR"/>
    <property type="match status" value="1"/>
</dbReference>
<keyword evidence="1" id="KW-0805">Transcription regulation</keyword>
<dbReference type="Gene3D" id="1.10.10.10">
    <property type="entry name" value="Winged helix-like DNA-binding domain superfamily/Winged helix DNA-binding domain"/>
    <property type="match status" value="1"/>
</dbReference>
<proteinExistence type="predicted"/>
<keyword evidence="2" id="KW-0238">DNA-binding</keyword>
<dbReference type="PANTHER" id="PTHR33154">
    <property type="entry name" value="TRANSCRIPTIONAL REGULATOR, ARSR FAMILY"/>
    <property type="match status" value="1"/>
</dbReference>
<dbReference type="InterPro" id="IPR051081">
    <property type="entry name" value="HTH_MetalResp_TranReg"/>
</dbReference>
<dbReference type="Proteomes" id="UP001501222">
    <property type="component" value="Unassembled WGS sequence"/>
</dbReference>
<organism evidence="5 6">
    <name type="scientific">Kribbella ginsengisoli</name>
    <dbReference type="NCBI Taxonomy" id="363865"/>
    <lineage>
        <taxon>Bacteria</taxon>
        <taxon>Bacillati</taxon>
        <taxon>Actinomycetota</taxon>
        <taxon>Actinomycetes</taxon>
        <taxon>Propionibacteriales</taxon>
        <taxon>Kribbellaceae</taxon>
        <taxon>Kribbella</taxon>
    </lineage>
</organism>
<reference evidence="6" key="1">
    <citation type="journal article" date="2019" name="Int. J. Syst. Evol. Microbiol.">
        <title>The Global Catalogue of Microorganisms (GCM) 10K type strain sequencing project: providing services to taxonomists for standard genome sequencing and annotation.</title>
        <authorList>
            <consortium name="The Broad Institute Genomics Platform"/>
            <consortium name="The Broad Institute Genome Sequencing Center for Infectious Disease"/>
            <person name="Wu L."/>
            <person name="Ma J."/>
        </authorList>
    </citation>
    <scope>NUCLEOTIDE SEQUENCE [LARGE SCALE GENOMIC DNA]</scope>
    <source>
        <strain evidence="6">JCM 16928</strain>
    </source>
</reference>
<accession>A0ABP6WLJ8</accession>
<dbReference type="SUPFAM" id="SSF46785">
    <property type="entry name" value="Winged helix' DNA-binding domain"/>
    <property type="match status" value="1"/>
</dbReference>
<dbReference type="InterPro" id="IPR036388">
    <property type="entry name" value="WH-like_DNA-bd_sf"/>
</dbReference>
<dbReference type="InterPro" id="IPR036390">
    <property type="entry name" value="WH_DNA-bd_sf"/>
</dbReference>
<evidence type="ECO:0000256" key="3">
    <source>
        <dbReference type="ARBA" id="ARBA00023163"/>
    </source>
</evidence>
<name>A0ABP6WLJ8_9ACTN</name>
<comment type="caution">
    <text evidence="5">The sequence shown here is derived from an EMBL/GenBank/DDBJ whole genome shotgun (WGS) entry which is preliminary data.</text>
</comment>
<evidence type="ECO:0000256" key="1">
    <source>
        <dbReference type="ARBA" id="ARBA00023015"/>
    </source>
</evidence>
<sequence>MDNQSHNQFAKSLCKHILQSYSEPMTDDQHETEQHATEQQAGHPVVELAGAALRALSHPMRNRMLGLLRLYGPATATTLANRLGVNTGATSYHLRQLAEAGLVVEDDSRGNARDRWWKAAHLGTSFDTGALLESEPELTMGFLHGIGQLYAENLFRAIDELQTQSPEWVEASLISDYLFQLSPAGLKSMMTEIQAVFEKYSTDLTQPLPDGTEQVTVQIQAFPRETR</sequence>
<keyword evidence="6" id="KW-1185">Reference proteome</keyword>
<evidence type="ECO:0000313" key="5">
    <source>
        <dbReference type="EMBL" id="GAA3552194.1"/>
    </source>
</evidence>
<evidence type="ECO:0000256" key="2">
    <source>
        <dbReference type="ARBA" id="ARBA00023125"/>
    </source>
</evidence>
<evidence type="ECO:0000259" key="4">
    <source>
        <dbReference type="SMART" id="SM00418"/>
    </source>
</evidence>
<protein>
    <submittedName>
        <fullName evidence="5">Helix-turn-helix domain-containing protein</fullName>
    </submittedName>
</protein>
<dbReference type="Pfam" id="PF12840">
    <property type="entry name" value="HTH_20"/>
    <property type="match status" value="1"/>
</dbReference>
<keyword evidence="3" id="KW-0804">Transcription</keyword>
<feature type="domain" description="HTH arsR-type" evidence="4">
    <location>
        <begin position="51"/>
        <end position="131"/>
    </location>
</feature>
<dbReference type="PANTHER" id="PTHR33154:SF15">
    <property type="entry name" value="REGULATORY PROTEIN ARSR"/>
    <property type="match status" value="1"/>
</dbReference>
<dbReference type="InterPro" id="IPR011991">
    <property type="entry name" value="ArsR-like_HTH"/>
</dbReference>
<evidence type="ECO:0000313" key="6">
    <source>
        <dbReference type="Proteomes" id="UP001501222"/>
    </source>
</evidence>